<feature type="region of interest" description="Disordered" evidence="1">
    <location>
        <begin position="60"/>
        <end position="80"/>
    </location>
</feature>
<sequence length="80" mass="9171">MKVKFLRKYGKYKIGEVTEISLDKKEKEYVIKTGTLIILEDDIEEVTEKTTEEIPKVVVPEENEEKEVKNGGRGKGGKKE</sequence>
<organism evidence="2 3">
    <name type="scientific">Fusobacterium mortiferum</name>
    <dbReference type="NCBI Taxonomy" id="850"/>
    <lineage>
        <taxon>Bacteria</taxon>
        <taxon>Fusobacteriati</taxon>
        <taxon>Fusobacteriota</taxon>
        <taxon>Fusobacteriia</taxon>
        <taxon>Fusobacteriales</taxon>
        <taxon>Fusobacteriaceae</taxon>
        <taxon>Fusobacterium</taxon>
    </lineage>
</organism>
<dbReference type="AlphaFoldDB" id="A0A414Q2K7"/>
<name>A0A414Q2K7_FUSMR</name>
<reference evidence="2 3" key="1">
    <citation type="submission" date="2018-08" db="EMBL/GenBank/DDBJ databases">
        <title>A genome reference for cultivated species of the human gut microbiota.</title>
        <authorList>
            <person name="Zou Y."/>
            <person name="Xue W."/>
            <person name="Luo G."/>
        </authorList>
    </citation>
    <scope>NUCLEOTIDE SEQUENCE [LARGE SCALE GENOMIC DNA]</scope>
    <source>
        <strain evidence="2 3">AM25-1</strain>
    </source>
</reference>
<gene>
    <name evidence="2" type="ORF">DW663_01195</name>
</gene>
<protein>
    <submittedName>
        <fullName evidence="2">Uncharacterized protein</fullName>
    </submittedName>
</protein>
<dbReference type="Proteomes" id="UP000284676">
    <property type="component" value="Unassembled WGS sequence"/>
</dbReference>
<comment type="caution">
    <text evidence="2">The sequence shown here is derived from an EMBL/GenBank/DDBJ whole genome shotgun (WGS) entry which is preliminary data.</text>
</comment>
<accession>A0A414Q2K7</accession>
<evidence type="ECO:0000313" key="2">
    <source>
        <dbReference type="EMBL" id="RHF75036.1"/>
    </source>
</evidence>
<evidence type="ECO:0000256" key="1">
    <source>
        <dbReference type="SAM" id="MobiDB-lite"/>
    </source>
</evidence>
<evidence type="ECO:0000313" key="3">
    <source>
        <dbReference type="Proteomes" id="UP000284676"/>
    </source>
</evidence>
<dbReference type="EMBL" id="QRHL01000001">
    <property type="protein sequence ID" value="RHF75036.1"/>
    <property type="molecule type" value="Genomic_DNA"/>
</dbReference>
<dbReference type="RefSeq" id="WP_118233904.1">
    <property type="nucleotide sequence ID" value="NZ_QRHL01000001.1"/>
</dbReference>
<proteinExistence type="predicted"/>